<organism evidence="1">
    <name type="scientific">Jonesiaceae bacterium BS-20</name>
    <dbReference type="NCBI Taxonomy" id="3120821"/>
    <lineage>
        <taxon>Bacteria</taxon>
        <taxon>Bacillati</taxon>
        <taxon>Actinomycetota</taxon>
        <taxon>Actinomycetes</taxon>
        <taxon>Micrococcales</taxon>
        <taxon>Jonesiaceae</taxon>
    </lineage>
</organism>
<reference evidence="1" key="1">
    <citation type="submission" date="2024-02" db="EMBL/GenBank/DDBJ databases">
        <title>Tomenella chthoni gen. nov. sp. nov., a member of the family Jonesiaceae isolated from bat guano.</title>
        <authorList>
            <person name="Miller S.L."/>
            <person name="King J."/>
            <person name="Sankaranarayanan K."/>
            <person name="Lawson P.A."/>
        </authorList>
    </citation>
    <scope>NUCLEOTIDE SEQUENCE</scope>
    <source>
        <strain evidence="1">BS-20</strain>
    </source>
</reference>
<dbReference type="AlphaFoldDB" id="A0AAU7DSQ4"/>
<name>A0AAU7DSQ4_9MICO</name>
<sequence>MGYLTNTILALGCGAVLGGCSTSSGLISTTAGFPTEPAFATYDEGRNDHLTPDGWFAEPIVGWIEEGKTFAIVTWGSSSCQFAATSFKANGEDGIEVHFKEPGATACTADLSPITHTFELPMSVTGRPITISVTGKGTNGILPWGKKLPEVDLILE</sequence>
<protein>
    <submittedName>
        <fullName evidence="1">Uncharacterized protein</fullName>
    </submittedName>
</protein>
<evidence type="ECO:0000313" key="1">
    <source>
        <dbReference type="EMBL" id="XBH20268.1"/>
    </source>
</evidence>
<proteinExistence type="predicted"/>
<gene>
    <name evidence="1" type="ORF">V5R04_08375</name>
</gene>
<accession>A0AAU7DSQ4</accession>
<dbReference type="EMBL" id="CP146203">
    <property type="protein sequence ID" value="XBH20268.1"/>
    <property type="molecule type" value="Genomic_DNA"/>
</dbReference>